<evidence type="ECO:0000256" key="1">
    <source>
        <dbReference type="ARBA" id="ARBA00021292"/>
    </source>
</evidence>
<dbReference type="EMBL" id="BAABDC010000005">
    <property type="protein sequence ID" value="GAA3711691.1"/>
    <property type="molecule type" value="Genomic_DNA"/>
</dbReference>
<feature type="region of interest" description="Disordered" evidence="2">
    <location>
        <begin position="348"/>
        <end position="368"/>
    </location>
</feature>
<sequence length="368" mass="39873">MTDAPARAGQPLTIAALFVSPWDHEFANVDAGRVPSHRLFGMHELAARGHRVLHHARSTRPNRGLGTGWRLSQVLWLLRVQRDVDVVIATHEAAALPALLLHRLGLVRRPVVVMTVAALDATSRHGFAGAVHRAALRGADVVSVFASAQLEPLARRLRRSRDRVRWVPLGVDTSFFAPRDVARDGGVLSVGTNAGKDFPTLMAALPRDAVCTVVTDAWNRGQAEPSARGRAVTFRSDVAIAELRELYARAEVMVLPLRESEMSSGQTVLLENLAMGTPVIISDVSGVTDYLDPEVMCVVPAGEPAPLREALDDLTWRERSRRGPGLVAARFTTEHLASALEDIALGLVNRSPDRGQGRPVEDSSPTLS</sequence>
<organism evidence="3 4">
    <name type="scientific">Terrabacter ginsenosidimutans</name>
    <dbReference type="NCBI Taxonomy" id="490575"/>
    <lineage>
        <taxon>Bacteria</taxon>
        <taxon>Bacillati</taxon>
        <taxon>Actinomycetota</taxon>
        <taxon>Actinomycetes</taxon>
        <taxon>Micrococcales</taxon>
        <taxon>Intrasporangiaceae</taxon>
        <taxon>Terrabacter</taxon>
    </lineage>
</organism>
<reference evidence="4" key="1">
    <citation type="journal article" date="2019" name="Int. J. Syst. Evol. Microbiol.">
        <title>The Global Catalogue of Microorganisms (GCM) 10K type strain sequencing project: providing services to taxonomists for standard genome sequencing and annotation.</title>
        <authorList>
            <consortium name="The Broad Institute Genomics Platform"/>
            <consortium name="The Broad Institute Genome Sequencing Center for Infectious Disease"/>
            <person name="Wu L."/>
            <person name="Ma J."/>
        </authorList>
    </citation>
    <scope>NUCLEOTIDE SEQUENCE [LARGE SCALE GENOMIC DNA]</scope>
    <source>
        <strain evidence="4">JCM 17125</strain>
    </source>
</reference>
<dbReference type="SUPFAM" id="SSF53756">
    <property type="entry name" value="UDP-Glycosyltransferase/glycogen phosphorylase"/>
    <property type="match status" value="1"/>
</dbReference>
<evidence type="ECO:0000256" key="2">
    <source>
        <dbReference type="SAM" id="MobiDB-lite"/>
    </source>
</evidence>
<evidence type="ECO:0000313" key="3">
    <source>
        <dbReference type="EMBL" id="GAA3711691.1"/>
    </source>
</evidence>
<dbReference type="CDD" id="cd03801">
    <property type="entry name" value="GT4_PimA-like"/>
    <property type="match status" value="1"/>
</dbReference>
<dbReference type="Proteomes" id="UP001501468">
    <property type="component" value="Unassembled WGS sequence"/>
</dbReference>
<dbReference type="PANTHER" id="PTHR45947:SF3">
    <property type="entry name" value="SULFOQUINOVOSYL TRANSFERASE SQD2"/>
    <property type="match status" value="1"/>
</dbReference>
<keyword evidence="4" id="KW-1185">Reference proteome</keyword>
<dbReference type="RefSeq" id="WP_344948358.1">
    <property type="nucleotide sequence ID" value="NZ_BAABDC010000005.1"/>
</dbReference>
<name>A0ABP7DXT9_9MICO</name>
<feature type="compositionally biased region" description="Basic and acidic residues" evidence="2">
    <location>
        <begin position="351"/>
        <end position="361"/>
    </location>
</feature>
<dbReference type="PANTHER" id="PTHR45947">
    <property type="entry name" value="SULFOQUINOVOSYL TRANSFERASE SQD2"/>
    <property type="match status" value="1"/>
</dbReference>
<protein>
    <recommendedName>
        <fullName evidence="1">D-inositol 3-phosphate glycosyltransferase</fullName>
    </recommendedName>
</protein>
<dbReference type="Gene3D" id="3.40.50.2000">
    <property type="entry name" value="Glycogen Phosphorylase B"/>
    <property type="match status" value="2"/>
</dbReference>
<dbReference type="InterPro" id="IPR050194">
    <property type="entry name" value="Glycosyltransferase_grp1"/>
</dbReference>
<comment type="caution">
    <text evidence="3">The sequence shown here is derived from an EMBL/GenBank/DDBJ whole genome shotgun (WGS) entry which is preliminary data.</text>
</comment>
<gene>
    <name evidence="3" type="ORF">GCM10022399_30570</name>
</gene>
<evidence type="ECO:0000313" key="4">
    <source>
        <dbReference type="Proteomes" id="UP001501468"/>
    </source>
</evidence>
<accession>A0ABP7DXT9</accession>
<dbReference type="Pfam" id="PF13692">
    <property type="entry name" value="Glyco_trans_1_4"/>
    <property type="match status" value="1"/>
</dbReference>
<proteinExistence type="predicted"/>